<dbReference type="EMBL" id="RFFG01000001">
    <property type="protein sequence ID" value="RMI47806.1"/>
    <property type="molecule type" value="Genomic_DNA"/>
</dbReference>
<dbReference type="OrthoDB" id="4382201at2"/>
<gene>
    <name evidence="3" type="ORF">EBO15_00465</name>
</gene>
<dbReference type="InterPro" id="IPR005094">
    <property type="entry name" value="Endonuclease_MobA/VirD2"/>
</dbReference>
<keyword evidence="4" id="KW-1185">Reference proteome</keyword>
<evidence type="ECO:0000313" key="3">
    <source>
        <dbReference type="EMBL" id="RMI47806.1"/>
    </source>
</evidence>
<feature type="domain" description="MobA/VirD2-like nuclease" evidence="2">
    <location>
        <begin position="70"/>
        <end position="162"/>
    </location>
</feature>
<evidence type="ECO:0000259" key="2">
    <source>
        <dbReference type="Pfam" id="PF03432"/>
    </source>
</evidence>
<dbReference type="Pfam" id="PF03432">
    <property type="entry name" value="Relaxase"/>
    <property type="match status" value="1"/>
</dbReference>
<comment type="caution">
    <text evidence="3">The sequence shown here is derived from an EMBL/GenBank/DDBJ whole genome shotgun (WGS) entry which is preliminary data.</text>
</comment>
<feature type="region of interest" description="Disordered" evidence="1">
    <location>
        <begin position="165"/>
        <end position="188"/>
    </location>
</feature>
<dbReference type="AlphaFoldDB" id="A0A3M2MED9"/>
<proteinExistence type="predicted"/>
<organism evidence="3 4">
    <name type="scientific">Actinomadura harenae</name>
    <dbReference type="NCBI Taxonomy" id="2483351"/>
    <lineage>
        <taxon>Bacteria</taxon>
        <taxon>Bacillati</taxon>
        <taxon>Actinomycetota</taxon>
        <taxon>Actinomycetes</taxon>
        <taxon>Streptosporangiales</taxon>
        <taxon>Thermomonosporaceae</taxon>
        <taxon>Actinomadura</taxon>
    </lineage>
</organism>
<protein>
    <submittedName>
        <fullName evidence="3">Mobilization protein</fullName>
    </submittedName>
</protein>
<accession>A0A3M2MED9</accession>
<sequence>MIGKVTRGTDVKRLLHYLYGPGRHNEHTNPHLIAGFRLPAALEPGSRRELNRLSDVLTAPMDTLRHAPLDQPIWQCSIRAAPGDRLLEDAEWAEVAEEVVHQTGFAPRGDDRACRWIAVRHADDHIHIAVVLAREDGRNPAVYRDYLKVRDACRKVEARFGLTATAPADKTTAPRPTRAETERAHRRGVAEPPRVLLRREVMTAAIAATDEQVFFATLRERGLLLRLRFSARAPGEVTGYAVAVPGDCNQSGEPVWFSGGKLAPELTLPKLRPRWGGGILGPRTNRSAEGAQEAPRTPTASPREAIHSAYGLAVRTAVLAEQEMRWNGDPLHRADLAAAASDMLHVTAAITGHRQLTRAAGACSRAVREPHGHPPPRTRLGAALRMAGRALLVTCLGRPDQGGRTGSELSMLLSLLAGLLDIFAGHRQAQRRDAQAEAARRAAARIRAAAEPEQSVLVGHVVDARAVEVARLMAAERPINQTPPLAEPRDQWRPPRPSPAPRRGHYR</sequence>
<reference evidence="3 4" key="1">
    <citation type="submission" date="2018-10" db="EMBL/GenBank/DDBJ databases">
        <title>Isolation from soil.</title>
        <authorList>
            <person name="Hu J."/>
        </authorList>
    </citation>
    <scope>NUCLEOTIDE SEQUENCE [LARGE SCALE GENOMIC DNA]</scope>
    <source>
        <strain evidence="3 4">NEAU-Ht49</strain>
    </source>
</reference>
<name>A0A3M2MED9_9ACTN</name>
<feature type="region of interest" description="Disordered" evidence="1">
    <location>
        <begin position="273"/>
        <end position="303"/>
    </location>
</feature>
<evidence type="ECO:0000313" key="4">
    <source>
        <dbReference type="Proteomes" id="UP000282674"/>
    </source>
</evidence>
<dbReference type="RefSeq" id="WP_122192252.1">
    <property type="nucleotide sequence ID" value="NZ_JBHSKC010000024.1"/>
</dbReference>
<feature type="region of interest" description="Disordered" evidence="1">
    <location>
        <begin position="477"/>
        <end position="507"/>
    </location>
</feature>
<evidence type="ECO:0000256" key="1">
    <source>
        <dbReference type="SAM" id="MobiDB-lite"/>
    </source>
</evidence>
<feature type="compositionally biased region" description="Low complexity" evidence="1">
    <location>
        <begin position="165"/>
        <end position="176"/>
    </location>
</feature>
<dbReference type="Proteomes" id="UP000282674">
    <property type="component" value="Unassembled WGS sequence"/>
</dbReference>